<feature type="region of interest" description="Disordered" evidence="1">
    <location>
        <begin position="1"/>
        <end position="94"/>
    </location>
</feature>
<feature type="compositionally biased region" description="Basic and acidic residues" evidence="1">
    <location>
        <begin position="76"/>
        <end position="94"/>
    </location>
</feature>
<sequence length="290" mass="31329">MPPPSKPPITKAADPLHGASFDPWNSSSTGHQRPENRPGTGWRQSRNRKLNSQFRGGSSGGERLSDTWGAGSEDFDEKRNAIVPKAAKERAQRSVRDMLVQPGKMRESLAGREEAKGDQHLAEEGPEGGRTLMGHDALTEKRRLEDDARDAEKASRGIFDGVVVYVNGSTFPLISDHKLKHVLTEHGGQMSLHLGRRRVTHVILGRPAGGGSGHIGAGGGLAGGKLEKEIRKTGGCGVKFVGAEWVLESLKAGKRLPEARFFNMKVAPKAQGSVYGLFSKQSTQQQSSKE</sequence>
<dbReference type="SMART" id="SM00292">
    <property type="entry name" value="BRCT"/>
    <property type="match status" value="1"/>
</dbReference>
<dbReference type="PANTHER" id="PTHR45990">
    <property type="entry name" value="DNA REPAIR PROTEIN REV1"/>
    <property type="match status" value="1"/>
</dbReference>
<dbReference type="Gene3D" id="3.40.50.10190">
    <property type="entry name" value="BRCT domain"/>
    <property type="match status" value="1"/>
</dbReference>
<gene>
    <name evidence="3" type="ORF">FALBO_15824</name>
</gene>
<dbReference type="Proteomes" id="UP000554235">
    <property type="component" value="Unassembled WGS sequence"/>
</dbReference>
<dbReference type="GO" id="GO:0042276">
    <property type="term" value="P:error-prone translesion synthesis"/>
    <property type="evidence" value="ECO:0007669"/>
    <property type="project" value="TreeGrafter"/>
</dbReference>
<feature type="compositionally biased region" description="Basic and acidic residues" evidence="1">
    <location>
        <begin position="111"/>
        <end position="123"/>
    </location>
</feature>
<feature type="domain" description="BRCT" evidence="2">
    <location>
        <begin position="154"/>
        <end position="263"/>
    </location>
</feature>
<name>A0A8H4KQM6_9HYPO</name>
<dbReference type="PANTHER" id="PTHR45990:SF1">
    <property type="entry name" value="DNA REPAIR PROTEIN REV1"/>
    <property type="match status" value="1"/>
</dbReference>
<dbReference type="AlphaFoldDB" id="A0A8H4KQM6"/>
<dbReference type="GO" id="GO:0003887">
    <property type="term" value="F:DNA-directed DNA polymerase activity"/>
    <property type="evidence" value="ECO:0007669"/>
    <property type="project" value="TreeGrafter"/>
</dbReference>
<dbReference type="InterPro" id="IPR001357">
    <property type="entry name" value="BRCT_dom"/>
</dbReference>
<dbReference type="EMBL" id="JAADYS010002810">
    <property type="protein sequence ID" value="KAF4454460.1"/>
    <property type="molecule type" value="Genomic_DNA"/>
</dbReference>
<feature type="region of interest" description="Disordered" evidence="1">
    <location>
        <begin position="111"/>
        <end position="133"/>
    </location>
</feature>
<dbReference type="GO" id="GO:0017125">
    <property type="term" value="F:deoxycytidyl transferase activity"/>
    <property type="evidence" value="ECO:0007669"/>
    <property type="project" value="TreeGrafter"/>
</dbReference>
<organism evidence="3 4">
    <name type="scientific">Fusarium albosuccineum</name>
    <dbReference type="NCBI Taxonomy" id="1237068"/>
    <lineage>
        <taxon>Eukaryota</taxon>
        <taxon>Fungi</taxon>
        <taxon>Dikarya</taxon>
        <taxon>Ascomycota</taxon>
        <taxon>Pezizomycotina</taxon>
        <taxon>Sordariomycetes</taxon>
        <taxon>Hypocreomycetidae</taxon>
        <taxon>Hypocreales</taxon>
        <taxon>Nectriaceae</taxon>
        <taxon>Fusarium</taxon>
        <taxon>Fusarium decemcellulare species complex</taxon>
    </lineage>
</organism>
<evidence type="ECO:0000313" key="4">
    <source>
        <dbReference type="Proteomes" id="UP000554235"/>
    </source>
</evidence>
<dbReference type="OrthoDB" id="427711at2759"/>
<dbReference type="SUPFAM" id="SSF52113">
    <property type="entry name" value="BRCT domain"/>
    <property type="match status" value="1"/>
</dbReference>
<keyword evidence="4" id="KW-1185">Reference proteome</keyword>
<evidence type="ECO:0000256" key="1">
    <source>
        <dbReference type="SAM" id="MobiDB-lite"/>
    </source>
</evidence>
<dbReference type="GO" id="GO:0005634">
    <property type="term" value="C:nucleus"/>
    <property type="evidence" value="ECO:0007669"/>
    <property type="project" value="TreeGrafter"/>
</dbReference>
<dbReference type="InterPro" id="IPR036420">
    <property type="entry name" value="BRCT_dom_sf"/>
</dbReference>
<evidence type="ECO:0000259" key="2">
    <source>
        <dbReference type="PROSITE" id="PS50172"/>
    </source>
</evidence>
<protein>
    <submittedName>
        <fullName evidence="3">Dna repair rev1</fullName>
    </submittedName>
</protein>
<comment type="caution">
    <text evidence="3">The sequence shown here is derived from an EMBL/GenBank/DDBJ whole genome shotgun (WGS) entry which is preliminary data.</text>
</comment>
<dbReference type="GO" id="GO:0070987">
    <property type="term" value="P:error-free translesion synthesis"/>
    <property type="evidence" value="ECO:0007669"/>
    <property type="project" value="TreeGrafter"/>
</dbReference>
<dbReference type="PROSITE" id="PS50172">
    <property type="entry name" value="BRCT"/>
    <property type="match status" value="1"/>
</dbReference>
<reference evidence="3 4" key="1">
    <citation type="submission" date="2020-01" db="EMBL/GenBank/DDBJ databases">
        <title>Identification and distribution of gene clusters putatively required for synthesis of sphingolipid metabolism inhibitors in phylogenetically diverse species of the filamentous fungus Fusarium.</title>
        <authorList>
            <person name="Kim H.-S."/>
            <person name="Busman M."/>
            <person name="Brown D.W."/>
            <person name="Divon H."/>
            <person name="Uhlig S."/>
            <person name="Proctor R.H."/>
        </authorList>
    </citation>
    <scope>NUCLEOTIDE SEQUENCE [LARGE SCALE GENOMIC DNA]</scope>
    <source>
        <strain evidence="3 4">NRRL 20459</strain>
    </source>
</reference>
<accession>A0A8H4KQM6</accession>
<evidence type="ECO:0000313" key="3">
    <source>
        <dbReference type="EMBL" id="KAF4454460.1"/>
    </source>
</evidence>
<dbReference type="Pfam" id="PF00533">
    <property type="entry name" value="BRCT"/>
    <property type="match status" value="1"/>
</dbReference>
<proteinExistence type="predicted"/>